<dbReference type="CDD" id="cd06133">
    <property type="entry name" value="ERI-1_3'hExo_like"/>
    <property type="match status" value="1"/>
</dbReference>
<proteinExistence type="predicted"/>
<keyword evidence="1" id="KW-0540">Nuclease</keyword>
<dbReference type="Gene3D" id="3.30.420.10">
    <property type="entry name" value="Ribonuclease H-like superfamily/Ribonuclease H"/>
    <property type="match status" value="1"/>
</dbReference>
<dbReference type="GO" id="GO:0003676">
    <property type="term" value="F:nucleic acid binding"/>
    <property type="evidence" value="ECO:0007669"/>
    <property type="project" value="InterPro"/>
</dbReference>
<gene>
    <name evidence="5" type="ORF">RN001_006426</name>
</gene>
<keyword evidence="3" id="KW-0269">Exonuclease</keyword>
<dbReference type="Proteomes" id="UP001353858">
    <property type="component" value="Unassembled WGS sequence"/>
</dbReference>
<protein>
    <recommendedName>
        <fullName evidence="4">Exonuclease domain-containing protein</fullName>
    </recommendedName>
</protein>
<dbReference type="GO" id="GO:0000175">
    <property type="term" value="F:3'-5'-RNA exonuclease activity"/>
    <property type="evidence" value="ECO:0007669"/>
    <property type="project" value="InterPro"/>
</dbReference>
<evidence type="ECO:0000256" key="2">
    <source>
        <dbReference type="ARBA" id="ARBA00022801"/>
    </source>
</evidence>
<dbReference type="SMART" id="SM00479">
    <property type="entry name" value="EXOIII"/>
    <property type="match status" value="1"/>
</dbReference>
<reference evidence="6" key="1">
    <citation type="submission" date="2023-01" db="EMBL/GenBank/DDBJ databases">
        <title>Key to firefly adult light organ development and bioluminescence: homeobox transcription factors regulate luciferase expression and transportation to peroxisome.</title>
        <authorList>
            <person name="Fu X."/>
        </authorList>
    </citation>
    <scope>NUCLEOTIDE SEQUENCE [LARGE SCALE GENOMIC DNA]</scope>
</reference>
<dbReference type="PANTHER" id="PTHR23044">
    <property type="entry name" value="3'-5' EXONUCLEASE ERI1-RELATED"/>
    <property type="match status" value="1"/>
</dbReference>
<dbReference type="Pfam" id="PF00929">
    <property type="entry name" value="RNase_T"/>
    <property type="match status" value="1"/>
</dbReference>
<dbReference type="InterPro" id="IPR036397">
    <property type="entry name" value="RNaseH_sf"/>
</dbReference>
<dbReference type="InterPro" id="IPR051274">
    <property type="entry name" value="3-5_Exoribonuclease"/>
</dbReference>
<evidence type="ECO:0000313" key="6">
    <source>
        <dbReference type="Proteomes" id="UP001353858"/>
    </source>
</evidence>
<sequence length="239" mass="27265">MATFELAKKLGLIETLSVQTNLIKNISLQNFDYLIVIDFESTCWDAKDTNKRPPEIIEFSAVLFSIRLNNILNHFQQYVMPLEVPKLTEFCINFTGITQQQVDKGVPLGTCLMLFMKWIKEQSDSFNLSFPGAVSSHSKKAVLVTWSDWDLKICLKNECKRKRIIKADLFNAWIDLKALYMEHYSRRPKGLNGALTEVGMKFIGKEHCGLDDARNTALLAGKMINDGILLRITKDLSQI</sequence>
<dbReference type="InterPro" id="IPR013520">
    <property type="entry name" value="Ribonucl_H"/>
</dbReference>
<keyword evidence="6" id="KW-1185">Reference proteome</keyword>
<keyword evidence="2" id="KW-0378">Hydrolase</keyword>
<evidence type="ECO:0000259" key="4">
    <source>
        <dbReference type="SMART" id="SM00479"/>
    </source>
</evidence>
<dbReference type="AlphaFoldDB" id="A0AAN7PDH9"/>
<accession>A0AAN7PDH9</accession>
<feature type="domain" description="Exonuclease" evidence="4">
    <location>
        <begin position="33"/>
        <end position="229"/>
    </location>
</feature>
<evidence type="ECO:0000256" key="1">
    <source>
        <dbReference type="ARBA" id="ARBA00022722"/>
    </source>
</evidence>
<comment type="caution">
    <text evidence="5">The sequence shown here is derived from an EMBL/GenBank/DDBJ whole genome shotgun (WGS) entry which is preliminary data.</text>
</comment>
<dbReference type="SUPFAM" id="SSF53098">
    <property type="entry name" value="Ribonuclease H-like"/>
    <property type="match status" value="1"/>
</dbReference>
<dbReference type="InterPro" id="IPR047201">
    <property type="entry name" value="ERI-1_3'hExo-like"/>
</dbReference>
<dbReference type="PANTHER" id="PTHR23044:SF61">
    <property type="entry name" value="3'-5' EXORIBONUCLEASE 1-RELATED"/>
    <property type="match status" value="1"/>
</dbReference>
<dbReference type="EMBL" id="JARPUR010000002">
    <property type="protein sequence ID" value="KAK4883107.1"/>
    <property type="molecule type" value="Genomic_DNA"/>
</dbReference>
<dbReference type="InterPro" id="IPR012337">
    <property type="entry name" value="RNaseH-like_sf"/>
</dbReference>
<evidence type="ECO:0000256" key="3">
    <source>
        <dbReference type="ARBA" id="ARBA00022839"/>
    </source>
</evidence>
<evidence type="ECO:0000313" key="5">
    <source>
        <dbReference type="EMBL" id="KAK4883107.1"/>
    </source>
</evidence>
<name>A0AAN7PDH9_9COLE</name>
<organism evidence="5 6">
    <name type="scientific">Aquatica leii</name>
    <dbReference type="NCBI Taxonomy" id="1421715"/>
    <lineage>
        <taxon>Eukaryota</taxon>
        <taxon>Metazoa</taxon>
        <taxon>Ecdysozoa</taxon>
        <taxon>Arthropoda</taxon>
        <taxon>Hexapoda</taxon>
        <taxon>Insecta</taxon>
        <taxon>Pterygota</taxon>
        <taxon>Neoptera</taxon>
        <taxon>Endopterygota</taxon>
        <taxon>Coleoptera</taxon>
        <taxon>Polyphaga</taxon>
        <taxon>Elateriformia</taxon>
        <taxon>Elateroidea</taxon>
        <taxon>Lampyridae</taxon>
        <taxon>Luciolinae</taxon>
        <taxon>Aquatica</taxon>
    </lineage>
</organism>